<evidence type="ECO:0000256" key="3">
    <source>
        <dbReference type="ARBA" id="ARBA00023027"/>
    </source>
</evidence>
<dbReference type="AlphaFoldDB" id="A0AAU7LVI3"/>
<proteinExistence type="predicted"/>
<gene>
    <name evidence="6" type="ORF">ABLV49_06945</name>
</gene>
<dbReference type="SUPFAM" id="SSF52467">
    <property type="entry name" value="DHS-like NAD/FAD-binding domain"/>
    <property type="match status" value="1"/>
</dbReference>
<evidence type="ECO:0000256" key="4">
    <source>
        <dbReference type="PROSITE-ProRule" id="PRU00236"/>
    </source>
</evidence>
<dbReference type="InterPro" id="IPR029035">
    <property type="entry name" value="DHS-like_NAD/FAD-binding_dom"/>
</dbReference>
<dbReference type="PROSITE" id="PS50305">
    <property type="entry name" value="SIRTUIN"/>
    <property type="match status" value="1"/>
</dbReference>
<dbReference type="PANTHER" id="PTHR11085:SF4">
    <property type="entry name" value="NAD-DEPENDENT PROTEIN DEACYLASE"/>
    <property type="match status" value="1"/>
</dbReference>
<keyword evidence="2 6" id="KW-0808">Transferase</keyword>
<accession>A0AAU7LVI3</accession>
<dbReference type="GO" id="GO:0017136">
    <property type="term" value="F:histone deacetylase activity, NAD-dependent"/>
    <property type="evidence" value="ECO:0007669"/>
    <property type="project" value="TreeGrafter"/>
</dbReference>
<dbReference type="RefSeq" id="WP_349280894.1">
    <property type="nucleotide sequence ID" value="NZ_CBCSCU010000001.1"/>
</dbReference>
<evidence type="ECO:0000313" key="6">
    <source>
        <dbReference type="EMBL" id="XBP71525.1"/>
    </source>
</evidence>
<dbReference type="EMBL" id="CP157675">
    <property type="protein sequence ID" value="XBP71525.1"/>
    <property type="molecule type" value="Genomic_DNA"/>
</dbReference>
<dbReference type="PANTHER" id="PTHR11085">
    <property type="entry name" value="NAD-DEPENDENT PROTEIN DEACYLASE SIRTUIN-5, MITOCHONDRIAL-RELATED"/>
    <property type="match status" value="1"/>
</dbReference>
<evidence type="ECO:0000256" key="2">
    <source>
        <dbReference type="ARBA" id="ARBA00022679"/>
    </source>
</evidence>
<dbReference type="InterPro" id="IPR026590">
    <property type="entry name" value="Ssirtuin_cat_dom"/>
</dbReference>
<dbReference type="InterPro" id="IPR050134">
    <property type="entry name" value="NAD-dep_sirtuin_deacylases"/>
</dbReference>
<reference evidence="6" key="1">
    <citation type="submission" date="2024-05" db="EMBL/GenBank/DDBJ databases">
        <authorList>
            <person name="Bunk B."/>
            <person name="Swiderski J."/>
            <person name="Sproer C."/>
            <person name="Thiel V."/>
        </authorList>
    </citation>
    <scope>NUCLEOTIDE SEQUENCE</scope>
    <source>
        <strain evidence="6">DSM 17735</strain>
    </source>
</reference>
<protein>
    <recommendedName>
        <fullName evidence="1">protein acetyllysine N-acetyltransferase</fullName>
        <ecNumber evidence="1">2.3.1.286</ecNumber>
    </recommendedName>
</protein>
<keyword evidence="6" id="KW-0012">Acyltransferase</keyword>
<dbReference type="InterPro" id="IPR026591">
    <property type="entry name" value="Sirtuin_cat_small_dom_sf"/>
</dbReference>
<dbReference type="EC" id="2.3.1.286" evidence="1"/>
<comment type="caution">
    <text evidence="4">Lacks conserved residue(s) required for the propagation of feature annotation.</text>
</comment>
<name>A0AAU7LVI3_9BURK</name>
<dbReference type="InterPro" id="IPR003000">
    <property type="entry name" value="Sirtuin"/>
</dbReference>
<feature type="domain" description="Deacetylase sirtuin-type" evidence="5">
    <location>
        <begin position="3"/>
        <end position="284"/>
    </location>
</feature>
<evidence type="ECO:0000256" key="1">
    <source>
        <dbReference type="ARBA" id="ARBA00012928"/>
    </source>
</evidence>
<dbReference type="GO" id="GO:0070403">
    <property type="term" value="F:NAD+ binding"/>
    <property type="evidence" value="ECO:0007669"/>
    <property type="project" value="InterPro"/>
</dbReference>
<sequence length="284" mass="31094">MSPSIDANSLAHAADLISRADALIVAAGAGMGVDSGLPDFRGTEGFWKAYPVLGRDKVDFYSIACPDAFRTDPQRAWGFYGHRLQLYRATRPHPGFQVLTRWGKAMPHGLSVFTSNVDGQFQKAGFEADSVYECHGSIAHLQCMQPCSSAIWPADGFVPEVDAAQCLLLNAPPVCPHCGGLARPNILMFNDSEWLEDRAWRQAARLERWLGSVCRPVVVELGAGTAIPSVRHFSQRIVQRFGGRLVRINPREFKVLTRLDVGIAAGAAHALAEIERLMQAARTL</sequence>
<organism evidence="6">
    <name type="scientific">Polaromonas hydrogenivorans</name>
    <dbReference type="NCBI Taxonomy" id="335476"/>
    <lineage>
        <taxon>Bacteria</taxon>
        <taxon>Pseudomonadati</taxon>
        <taxon>Pseudomonadota</taxon>
        <taxon>Betaproteobacteria</taxon>
        <taxon>Burkholderiales</taxon>
        <taxon>Comamonadaceae</taxon>
        <taxon>Polaromonas</taxon>
    </lineage>
</organism>
<dbReference type="Gene3D" id="3.30.1600.10">
    <property type="entry name" value="SIR2/SIRT2 'Small Domain"/>
    <property type="match status" value="1"/>
</dbReference>
<dbReference type="Pfam" id="PF02146">
    <property type="entry name" value="SIR2"/>
    <property type="match status" value="1"/>
</dbReference>
<keyword evidence="3" id="KW-0520">NAD</keyword>
<evidence type="ECO:0000259" key="5">
    <source>
        <dbReference type="PROSITE" id="PS50305"/>
    </source>
</evidence>
<dbReference type="Gene3D" id="3.40.50.1220">
    <property type="entry name" value="TPP-binding domain"/>
    <property type="match status" value="1"/>
</dbReference>